<dbReference type="PROSITE" id="PS50294">
    <property type="entry name" value="WD_REPEATS_REGION"/>
    <property type="match status" value="2"/>
</dbReference>
<protein>
    <recommendedName>
        <fullName evidence="4">Coronin</fullName>
    </recommendedName>
</protein>
<evidence type="ECO:0000256" key="3">
    <source>
        <dbReference type="PROSITE-ProRule" id="PRU00221"/>
    </source>
</evidence>
<evidence type="ECO:0000259" key="6">
    <source>
        <dbReference type="SMART" id="SM01166"/>
    </source>
</evidence>
<feature type="domain" description="DUF1899" evidence="6">
    <location>
        <begin position="5"/>
        <end position="69"/>
    </location>
</feature>
<dbReference type="Pfam" id="PF16300">
    <property type="entry name" value="WD40_4"/>
    <property type="match status" value="1"/>
</dbReference>
<dbReference type="InterPro" id="IPR036322">
    <property type="entry name" value="WD40_repeat_dom_sf"/>
</dbReference>
<dbReference type="SMART" id="SM01167">
    <property type="entry name" value="DUF1900"/>
    <property type="match status" value="1"/>
</dbReference>
<feature type="repeat" description="WD" evidence="3">
    <location>
        <begin position="128"/>
        <end position="170"/>
    </location>
</feature>
<keyword evidence="7" id="KW-1185">Reference proteome</keyword>
<accession>A0A8B8XQR8</accession>
<dbReference type="InterPro" id="IPR019775">
    <property type="entry name" value="WD40_repeat_CS"/>
</dbReference>
<dbReference type="PROSITE" id="PS00678">
    <property type="entry name" value="WD_REPEATS_1"/>
    <property type="match status" value="2"/>
</dbReference>
<dbReference type="SUPFAM" id="SSF50978">
    <property type="entry name" value="WD40 repeat-like"/>
    <property type="match status" value="1"/>
</dbReference>
<dbReference type="Gene3D" id="2.130.10.10">
    <property type="entry name" value="YVTN repeat-like/Quinoprotein amine dehydrogenase"/>
    <property type="match status" value="1"/>
</dbReference>
<organism evidence="7 8">
    <name type="scientific">Balaenoptera musculus</name>
    <name type="common">Blue whale</name>
    <dbReference type="NCBI Taxonomy" id="9771"/>
    <lineage>
        <taxon>Eukaryota</taxon>
        <taxon>Metazoa</taxon>
        <taxon>Chordata</taxon>
        <taxon>Craniata</taxon>
        <taxon>Vertebrata</taxon>
        <taxon>Euteleostomi</taxon>
        <taxon>Mammalia</taxon>
        <taxon>Eutheria</taxon>
        <taxon>Laurasiatheria</taxon>
        <taxon>Artiodactyla</taxon>
        <taxon>Whippomorpha</taxon>
        <taxon>Cetacea</taxon>
        <taxon>Mysticeti</taxon>
        <taxon>Balaenopteridae</taxon>
        <taxon>Balaenoptera</taxon>
    </lineage>
</organism>
<reference evidence="8" key="1">
    <citation type="submission" date="2025-08" db="UniProtKB">
        <authorList>
            <consortium name="RefSeq"/>
        </authorList>
    </citation>
    <scope>IDENTIFICATION</scope>
    <source>
        <tissue evidence="8">Epidermis and Blubber</tissue>
    </source>
</reference>
<keyword evidence="2 4" id="KW-0677">Repeat</keyword>
<dbReference type="GO" id="GO:0051015">
    <property type="term" value="F:actin filament binding"/>
    <property type="evidence" value="ECO:0007669"/>
    <property type="project" value="TreeGrafter"/>
</dbReference>
<dbReference type="SMART" id="SM00320">
    <property type="entry name" value="WD40"/>
    <property type="match status" value="3"/>
</dbReference>
<proteinExistence type="inferred from homology"/>
<sequence>MSWHPQYRSSKFRHVFGKAASKENCYDSVPITRSVHDNHFCAVNPHFIAVVTECAGGGAFLVIPLHQTGKLDPHYPRVCGHRGNVLDVKWNPFNDFEIASCSEDATIKIWDIPKQLLAKNLTAFKKELVGHARRVGLVEWHPTAASILFSSGYDYKVMVWNLDTKEAVIMSPVKTINCHQDVILSMSFNTNGSLLATACKDRKIRVVDPRAGAVLQEASYKGHRASKVLFLGNLKKLLSTGTSRWNNRQMALWDQGDGNIRYYEVSTDKPHLNYLTEYRSYNPQKGIGVMPKRGLDVSSCEIFRFYKLITTKSLIEPISMIVPRRSESYQEDIYPPTAGAQPSLTAQEWLSGMNKGPVLMSLRPGSELLSLQPLPPERPLSKPRAHTSPRLFNQTEKLAAEDGRRPLSLLEERAPRWASEHRLEEKKTWFTNGFDIFECPPPKTENELLQMFYRQQDEIRRLRELVTQREVQAKQLELEIKNLRMDSERL</sequence>
<dbReference type="PANTHER" id="PTHR10856">
    <property type="entry name" value="CORONIN"/>
    <property type="match status" value="1"/>
</dbReference>
<dbReference type="InterPro" id="IPR015048">
    <property type="entry name" value="DUF1899"/>
</dbReference>
<dbReference type="InterPro" id="IPR015943">
    <property type="entry name" value="WD40/YVTN_repeat-like_dom_sf"/>
</dbReference>
<dbReference type="CTD" id="7464"/>
<dbReference type="Proteomes" id="UP000694857">
    <property type="component" value="Chromosome 6"/>
</dbReference>
<name>A0A8B8XQR8_BALMU</name>
<evidence type="ECO:0000313" key="7">
    <source>
        <dbReference type="Proteomes" id="UP000694857"/>
    </source>
</evidence>
<dbReference type="InterPro" id="IPR015505">
    <property type="entry name" value="Coronin"/>
</dbReference>
<dbReference type="AlphaFoldDB" id="A0A8B8XQR8"/>
<feature type="repeat" description="WD" evidence="3">
    <location>
        <begin position="78"/>
        <end position="112"/>
    </location>
</feature>
<feature type="coiled-coil region" evidence="5">
    <location>
        <begin position="459"/>
        <end position="486"/>
    </location>
</feature>
<evidence type="ECO:0000313" key="8">
    <source>
        <dbReference type="RefSeq" id="XP_036712193.1"/>
    </source>
</evidence>
<feature type="repeat" description="WD" evidence="3">
    <location>
        <begin position="176"/>
        <end position="217"/>
    </location>
</feature>
<dbReference type="SMART" id="SM01166">
    <property type="entry name" value="DUF1899"/>
    <property type="match status" value="1"/>
</dbReference>
<dbReference type="Pfam" id="PF00400">
    <property type="entry name" value="WD40"/>
    <property type="match status" value="2"/>
</dbReference>
<keyword evidence="1 3" id="KW-0853">WD repeat</keyword>
<evidence type="ECO:0000256" key="4">
    <source>
        <dbReference type="RuleBase" id="RU280818"/>
    </source>
</evidence>
<dbReference type="PANTHER" id="PTHR10856:SF2">
    <property type="entry name" value="CORONIN-2A"/>
    <property type="match status" value="1"/>
</dbReference>
<dbReference type="PROSITE" id="PS50082">
    <property type="entry name" value="WD_REPEATS_2"/>
    <property type="match status" value="3"/>
</dbReference>
<evidence type="ECO:0000256" key="2">
    <source>
        <dbReference type="ARBA" id="ARBA00022737"/>
    </source>
</evidence>
<dbReference type="GeneID" id="118897260"/>
<dbReference type="InterPro" id="IPR001680">
    <property type="entry name" value="WD40_rpt"/>
</dbReference>
<evidence type="ECO:0000256" key="5">
    <source>
        <dbReference type="SAM" id="Coils"/>
    </source>
</evidence>
<dbReference type="RefSeq" id="XP_036712193.1">
    <property type="nucleotide sequence ID" value="XM_036856298.1"/>
</dbReference>
<comment type="similarity">
    <text evidence="4">Belongs to the WD repeat coronin family.</text>
</comment>
<keyword evidence="5" id="KW-0175">Coiled coil</keyword>
<gene>
    <name evidence="8" type="primary">CORO2A</name>
</gene>
<evidence type="ECO:0000256" key="1">
    <source>
        <dbReference type="ARBA" id="ARBA00022574"/>
    </source>
</evidence>
<dbReference type="Pfam" id="PF08953">
    <property type="entry name" value="DUF1899"/>
    <property type="match status" value="1"/>
</dbReference>